<sequence length="93" mass="10606">MSRRDPDQADQAVDDYVDHRGPKHQYQPHAFAEIAVCVKEGSRPGQPKREQRKARQHEADTCGRAVCADIHSKKSGHKDEHYRGMGEQDPRSE</sequence>
<keyword evidence="3" id="KW-1185">Reference proteome</keyword>
<reference evidence="3" key="1">
    <citation type="journal article" date="2019" name="Int. J. Syst. Evol. Microbiol.">
        <title>The Global Catalogue of Microorganisms (GCM) 10K type strain sequencing project: providing services to taxonomists for standard genome sequencing and annotation.</title>
        <authorList>
            <consortium name="The Broad Institute Genomics Platform"/>
            <consortium name="The Broad Institute Genome Sequencing Center for Infectious Disease"/>
            <person name="Wu L."/>
            <person name="Ma J."/>
        </authorList>
    </citation>
    <scope>NUCLEOTIDE SEQUENCE [LARGE SCALE GENOMIC DNA]</scope>
    <source>
        <strain evidence="3">JCM 3175</strain>
    </source>
</reference>
<feature type="region of interest" description="Disordered" evidence="1">
    <location>
        <begin position="1"/>
        <end position="27"/>
    </location>
</feature>
<evidence type="ECO:0000313" key="2">
    <source>
        <dbReference type="EMBL" id="GAA4564547.1"/>
    </source>
</evidence>
<evidence type="ECO:0000256" key="1">
    <source>
        <dbReference type="SAM" id="MobiDB-lite"/>
    </source>
</evidence>
<dbReference type="Proteomes" id="UP001500307">
    <property type="component" value="Unassembled WGS sequence"/>
</dbReference>
<name>A0ABP8SAG5_9ACTN</name>
<feature type="compositionally biased region" description="Basic and acidic residues" evidence="1">
    <location>
        <begin position="77"/>
        <end position="93"/>
    </location>
</feature>
<gene>
    <name evidence="2" type="ORF">GCM10023176_10730</name>
</gene>
<protein>
    <submittedName>
        <fullName evidence="2">Uncharacterized protein</fullName>
    </submittedName>
</protein>
<accession>A0ABP8SAG5</accession>
<dbReference type="EMBL" id="BAABGU010000004">
    <property type="protein sequence ID" value="GAA4564547.1"/>
    <property type="molecule type" value="Genomic_DNA"/>
</dbReference>
<comment type="caution">
    <text evidence="2">The sequence shown here is derived from an EMBL/GenBank/DDBJ whole genome shotgun (WGS) entry which is preliminary data.</text>
</comment>
<feature type="region of interest" description="Disordered" evidence="1">
    <location>
        <begin position="41"/>
        <end position="93"/>
    </location>
</feature>
<evidence type="ECO:0000313" key="3">
    <source>
        <dbReference type="Proteomes" id="UP001500307"/>
    </source>
</evidence>
<proteinExistence type="predicted"/>
<organism evidence="2 3">
    <name type="scientific">Micromonospora coerulea</name>
    <dbReference type="NCBI Taxonomy" id="47856"/>
    <lineage>
        <taxon>Bacteria</taxon>
        <taxon>Bacillati</taxon>
        <taxon>Actinomycetota</taxon>
        <taxon>Actinomycetes</taxon>
        <taxon>Micromonosporales</taxon>
        <taxon>Micromonosporaceae</taxon>
        <taxon>Micromonospora</taxon>
    </lineage>
</organism>